<organism evidence="3 4">
    <name type="scientific">Schaalia radingae</name>
    <dbReference type="NCBI Taxonomy" id="131110"/>
    <lineage>
        <taxon>Bacteria</taxon>
        <taxon>Bacillati</taxon>
        <taxon>Actinomycetota</taxon>
        <taxon>Actinomycetes</taxon>
        <taxon>Actinomycetales</taxon>
        <taxon>Actinomycetaceae</taxon>
        <taxon>Schaalia</taxon>
    </lineage>
</organism>
<evidence type="ECO:0000313" key="4">
    <source>
        <dbReference type="Proteomes" id="UP000198976"/>
    </source>
</evidence>
<feature type="domain" description="Bacteriophage T5 Orf172 DNA-binding" evidence="2">
    <location>
        <begin position="320"/>
        <end position="403"/>
    </location>
</feature>
<dbReference type="RefSeq" id="WP_092648124.1">
    <property type="nucleotide sequence ID" value="NZ_LT629792.1"/>
</dbReference>
<dbReference type="Pfam" id="PF13455">
    <property type="entry name" value="MUG113"/>
    <property type="match status" value="1"/>
</dbReference>
<dbReference type="Pfam" id="PF13250">
    <property type="entry name" value="SNIPE"/>
    <property type="match status" value="1"/>
</dbReference>
<accession>A0ABY0V4Z0</accession>
<evidence type="ECO:0000256" key="1">
    <source>
        <dbReference type="SAM" id="Coils"/>
    </source>
</evidence>
<proteinExistence type="predicted"/>
<feature type="coiled-coil region" evidence="1">
    <location>
        <begin position="2"/>
        <end position="90"/>
    </location>
</feature>
<dbReference type="SMART" id="SM00974">
    <property type="entry name" value="T5orf172"/>
    <property type="match status" value="1"/>
</dbReference>
<keyword evidence="1" id="KW-0175">Coiled coil</keyword>
<keyword evidence="4" id="KW-1185">Reference proteome</keyword>
<dbReference type="EMBL" id="LT629792">
    <property type="protein sequence ID" value="SDT85867.1"/>
    <property type="molecule type" value="Genomic_DNA"/>
</dbReference>
<evidence type="ECO:0000313" key="3">
    <source>
        <dbReference type="EMBL" id="SDT85867.1"/>
    </source>
</evidence>
<dbReference type="Proteomes" id="UP000198976">
    <property type="component" value="Chromosome I"/>
</dbReference>
<dbReference type="InterPro" id="IPR025280">
    <property type="entry name" value="SNIPE"/>
</dbReference>
<protein>
    <recommendedName>
        <fullName evidence="2">Bacteriophage T5 Orf172 DNA-binding domain-containing protein</fullName>
    </recommendedName>
</protein>
<reference evidence="3 4" key="1">
    <citation type="submission" date="2016-10" db="EMBL/GenBank/DDBJ databases">
        <authorList>
            <person name="Varghese N."/>
            <person name="Submissions S."/>
        </authorList>
    </citation>
    <scope>NUCLEOTIDE SEQUENCE [LARGE SCALE GENOMIC DNA]</scope>
    <source>
        <strain evidence="3 4">DSM 9169</strain>
    </source>
</reference>
<dbReference type="InterPro" id="IPR018306">
    <property type="entry name" value="Phage_T5_Orf172_DNA-bd"/>
</dbReference>
<feature type="coiled-coil region" evidence="1">
    <location>
        <begin position="216"/>
        <end position="277"/>
    </location>
</feature>
<name>A0ABY0V4Z0_9ACTO</name>
<sequence length="430" mass="48893">MFGRKKQQIQQLQEQVDSLQQVLAEAGGGDLAGLAEEVVTKRAELQSLIRELDSETEKAQSKLAKTQSELNETEQKLSHTQNELDALRGLYADVHALDELGFTSYANPAKDSVALGEELKRVQTEAKQILQSKRATTAVSGFTFNNSAAKGRKFVNDMSKMMLRAYNAECENCMLTVKAGNGDAARKRLDRARDQVARLGRMISLEITGRYHGLRVRELELTLEYQNAKKREKEEERERKARLREEARAQKELEAEKNRLEKEKQHYLNVIATMEATGNTEEIQTLKDKLVEIDKSINDVDYRAANIRAGYVYVISNIGSFGEDMVKIGMTRRLNPLDRVRELSDASVPFNFDVHALFFSEDAVGVETELHHRFADQRVNLINQRREFFKVTPAQVKDALADISGNLLEFVDEPEAEQYRMSVQMRESSK</sequence>
<evidence type="ECO:0000259" key="2">
    <source>
        <dbReference type="SMART" id="SM00974"/>
    </source>
</evidence>
<gene>
    <name evidence="3" type="ORF">SAMN04489714_0179</name>
</gene>